<comment type="cofactor">
    <cofactor evidence="27">
        <name>heme c</name>
        <dbReference type="ChEBI" id="CHEBI:61717"/>
    </cofactor>
    <text evidence="27">Binds 1 heme c group covalently per subunit.</text>
</comment>
<evidence type="ECO:0000256" key="2">
    <source>
        <dbReference type="ARBA" id="ARBA00004273"/>
    </source>
</evidence>
<keyword evidence="18 28" id="KW-0067">ATP-binding</keyword>
<comment type="catalytic activity">
    <reaction evidence="26">
        <text>a quinol + 2 Fe(III)-[cytochrome c](out) = a quinone + 2 Fe(II)-[cytochrome c](out) + 2 H(+)(out)</text>
        <dbReference type="Rhea" id="RHEA:11484"/>
        <dbReference type="Rhea" id="RHEA-COMP:10350"/>
        <dbReference type="Rhea" id="RHEA-COMP:14399"/>
        <dbReference type="ChEBI" id="CHEBI:15378"/>
        <dbReference type="ChEBI" id="CHEBI:24646"/>
        <dbReference type="ChEBI" id="CHEBI:29033"/>
        <dbReference type="ChEBI" id="CHEBI:29034"/>
        <dbReference type="ChEBI" id="CHEBI:132124"/>
        <dbReference type="EC" id="7.1.1.8"/>
    </reaction>
</comment>
<dbReference type="NCBIfam" id="NF004679">
    <property type="entry name" value="PRK06019.1-5"/>
    <property type="match status" value="1"/>
</dbReference>
<dbReference type="PROSITE" id="PS51007">
    <property type="entry name" value="CYTC"/>
    <property type="match status" value="1"/>
</dbReference>
<keyword evidence="23" id="KW-0496">Mitochondrion</keyword>
<dbReference type="PANTHER" id="PTHR11609:SF5">
    <property type="entry name" value="PHOSPHORIBOSYLAMINOIMIDAZOLE CARBOXYLASE"/>
    <property type="match status" value="1"/>
</dbReference>
<dbReference type="SUPFAM" id="SSF52440">
    <property type="entry name" value="PreATP-grasp domain"/>
    <property type="match status" value="1"/>
</dbReference>
<keyword evidence="14 28" id="KW-0547">Nucleotide-binding</keyword>
<dbReference type="Proteomes" id="UP000663699">
    <property type="component" value="Chromosome 1"/>
</dbReference>
<dbReference type="GO" id="GO:0005524">
    <property type="term" value="F:ATP binding"/>
    <property type="evidence" value="ECO:0007669"/>
    <property type="project" value="UniProtKB-UniRule"/>
</dbReference>
<evidence type="ECO:0000313" key="32">
    <source>
        <dbReference type="EMBL" id="QSL64093.1"/>
    </source>
</evidence>
<evidence type="ECO:0000256" key="10">
    <source>
        <dbReference type="ARBA" id="ARBA00022617"/>
    </source>
</evidence>
<dbReference type="Pfam" id="PF22660">
    <property type="entry name" value="RS_preATP-grasp-like"/>
    <property type="match status" value="1"/>
</dbReference>
<dbReference type="InterPro" id="IPR009056">
    <property type="entry name" value="Cyt_c-like_dom"/>
</dbReference>
<feature type="transmembrane region" description="Helical" evidence="29">
    <location>
        <begin position="807"/>
        <end position="825"/>
    </location>
</feature>
<dbReference type="Gene3D" id="3.40.50.20">
    <property type="match status" value="1"/>
</dbReference>
<dbReference type="InterPro" id="IPR054350">
    <property type="entry name" value="PurT/PurK_preATP-grasp"/>
</dbReference>
<dbReference type="NCBIfam" id="TIGR01162">
    <property type="entry name" value="purE"/>
    <property type="match status" value="1"/>
</dbReference>
<dbReference type="PANTHER" id="PTHR11609">
    <property type="entry name" value="PURINE BIOSYNTHESIS PROTEIN 6/7, PUR6/7"/>
    <property type="match status" value="1"/>
</dbReference>
<evidence type="ECO:0000256" key="29">
    <source>
        <dbReference type="SAM" id="Phobius"/>
    </source>
</evidence>
<protein>
    <recommendedName>
        <fullName evidence="8">Phosphoribosylaminoimidazole carboxylase</fullName>
        <ecNumber evidence="6">4.1.1.21</ecNumber>
        <ecNumber evidence="7">7.1.1.8</ecNumber>
    </recommendedName>
</protein>
<dbReference type="Pfam" id="PF02167">
    <property type="entry name" value="Cytochrom_C1"/>
    <property type="match status" value="1"/>
</dbReference>
<dbReference type="SUPFAM" id="SSF51246">
    <property type="entry name" value="Rudiment single hybrid motif"/>
    <property type="match status" value="1"/>
</dbReference>
<dbReference type="GO" id="GO:0006189">
    <property type="term" value="P:'de novo' IMP biosynthetic process"/>
    <property type="evidence" value="ECO:0007669"/>
    <property type="project" value="UniProtKB-UniPathway"/>
</dbReference>
<evidence type="ECO:0000256" key="16">
    <source>
        <dbReference type="ARBA" id="ARBA00022792"/>
    </source>
</evidence>
<evidence type="ECO:0000256" key="14">
    <source>
        <dbReference type="ARBA" id="ARBA00022741"/>
    </source>
</evidence>
<dbReference type="FunFam" id="3.30.470.20:FF:000037">
    <property type="entry name" value="Phosphoribosylaminoimidazole carboxylase, chloroplastic"/>
    <property type="match status" value="1"/>
</dbReference>
<keyword evidence="24 29" id="KW-0472">Membrane</keyword>
<dbReference type="InterPro" id="IPR002326">
    <property type="entry name" value="Cyt_c1"/>
</dbReference>
<evidence type="ECO:0000256" key="25">
    <source>
        <dbReference type="ARBA" id="ARBA00023239"/>
    </source>
</evidence>
<evidence type="ECO:0000256" key="6">
    <source>
        <dbReference type="ARBA" id="ARBA00012329"/>
    </source>
</evidence>
<dbReference type="InterPro" id="IPR021157">
    <property type="entry name" value="Cyt_c1_TM_anchor_C"/>
</dbReference>
<evidence type="ECO:0000256" key="4">
    <source>
        <dbReference type="ARBA" id="ARBA00006114"/>
    </source>
</evidence>
<evidence type="ECO:0000256" key="11">
    <source>
        <dbReference type="ARBA" id="ARBA00022660"/>
    </source>
</evidence>
<dbReference type="InterPro" id="IPR036909">
    <property type="entry name" value="Cyt_c-like_dom_sf"/>
</dbReference>
<dbReference type="Pfam" id="PF17769">
    <property type="entry name" value="PurK_C"/>
    <property type="match status" value="1"/>
</dbReference>
<evidence type="ECO:0000256" key="9">
    <source>
        <dbReference type="ARBA" id="ARBA00022448"/>
    </source>
</evidence>
<dbReference type="PRINTS" id="PR00603">
    <property type="entry name" value="CYTOCHROMEC1"/>
</dbReference>
<dbReference type="InterPro" id="IPR016185">
    <property type="entry name" value="PreATP-grasp_dom_sf"/>
</dbReference>
<gene>
    <name evidence="32" type="ORF">MERGE_000248</name>
</gene>
<dbReference type="SUPFAM" id="SSF56059">
    <property type="entry name" value="Glutathione synthetase ATP-binding domain-like"/>
    <property type="match status" value="1"/>
</dbReference>
<evidence type="ECO:0000256" key="8">
    <source>
        <dbReference type="ARBA" id="ARBA00021059"/>
    </source>
</evidence>
<evidence type="ECO:0000256" key="3">
    <source>
        <dbReference type="ARBA" id="ARBA00004747"/>
    </source>
</evidence>
<dbReference type="HAMAP" id="MF_01929">
    <property type="entry name" value="PurE_classI"/>
    <property type="match status" value="1"/>
</dbReference>
<evidence type="ECO:0000256" key="13">
    <source>
        <dbReference type="ARBA" id="ARBA00022723"/>
    </source>
</evidence>
<dbReference type="InterPro" id="IPR013815">
    <property type="entry name" value="ATP_grasp_subdomain_1"/>
</dbReference>
<keyword evidence="22 27" id="KW-0408">Iron</keyword>
<feature type="domain" description="Cytochrome c" evidence="31">
    <location>
        <begin position="627"/>
        <end position="797"/>
    </location>
</feature>
<evidence type="ECO:0000256" key="5">
    <source>
        <dbReference type="ARBA" id="ARBA00006488"/>
    </source>
</evidence>
<dbReference type="InterPro" id="IPR011054">
    <property type="entry name" value="Rudment_hybrid_motif"/>
</dbReference>
<dbReference type="Gene3D" id="3.40.50.1970">
    <property type="match status" value="1"/>
</dbReference>
<dbReference type="Gene3D" id="1.10.760.10">
    <property type="entry name" value="Cytochrome c-like domain"/>
    <property type="match status" value="1"/>
</dbReference>
<evidence type="ECO:0000256" key="15">
    <source>
        <dbReference type="ARBA" id="ARBA00022755"/>
    </source>
</evidence>
<dbReference type="SMART" id="SM01001">
    <property type="entry name" value="AIRC"/>
    <property type="match status" value="1"/>
</dbReference>
<evidence type="ECO:0000259" key="31">
    <source>
        <dbReference type="PROSITE" id="PS51007"/>
    </source>
</evidence>
<dbReference type="GO" id="GO:0008121">
    <property type="term" value="F:quinol-cytochrome-c reductase activity"/>
    <property type="evidence" value="ECO:0007669"/>
    <property type="project" value="UniProtKB-EC"/>
</dbReference>
<dbReference type="GO" id="GO:0005743">
    <property type="term" value="C:mitochondrial inner membrane"/>
    <property type="evidence" value="ECO:0007669"/>
    <property type="project" value="UniProtKB-SubCell"/>
</dbReference>
<dbReference type="HAMAP" id="MF_01928">
    <property type="entry name" value="PurK"/>
    <property type="match status" value="1"/>
</dbReference>
<dbReference type="InterPro" id="IPR000031">
    <property type="entry name" value="PurE_dom"/>
</dbReference>
<keyword evidence="9" id="KW-0813">Transport</keyword>
<dbReference type="NCBIfam" id="TIGR01161">
    <property type="entry name" value="purK"/>
    <property type="match status" value="1"/>
</dbReference>
<evidence type="ECO:0000256" key="12">
    <source>
        <dbReference type="ARBA" id="ARBA00022692"/>
    </source>
</evidence>
<evidence type="ECO:0000256" key="26">
    <source>
        <dbReference type="ARBA" id="ARBA00029351"/>
    </source>
</evidence>
<dbReference type="EC" id="7.1.1.8" evidence="7"/>
<dbReference type="Pfam" id="PF00731">
    <property type="entry name" value="AIRC"/>
    <property type="match status" value="1"/>
</dbReference>
<dbReference type="OrthoDB" id="15425at2759"/>
<organism evidence="32 33">
    <name type="scientific">Pneumocystis wakefieldiae</name>
    <dbReference type="NCBI Taxonomy" id="38082"/>
    <lineage>
        <taxon>Eukaryota</taxon>
        <taxon>Fungi</taxon>
        <taxon>Dikarya</taxon>
        <taxon>Ascomycota</taxon>
        <taxon>Taphrinomycotina</taxon>
        <taxon>Pneumocystomycetes</taxon>
        <taxon>Pneumocystaceae</taxon>
        <taxon>Pneumocystis</taxon>
    </lineage>
</organism>
<evidence type="ECO:0000259" key="30">
    <source>
        <dbReference type="PROSITE" id="PS50975"/>
    </source>
</evidence>
<dbReference type="Gene3D" id="3.30.470.20">
    <property type="entry name" value="ATP-grasp fold, B domain"/>
    <property type="match status" value="1"/>
</dbReference>
<evidence type="ECO:0000256" key="24">
    <source>
        <dbReference type="ARBA" id="ARBA00023136"/>
    </source>
</evidence>
<dbReference type="InterPro" id="IPR033747">
    <property type="entry name" value="PurE_ClassI"/>
</dbReference>
<comment type="subcellular location">
    <subcellularLocation>
        <location evidence="2">Mitochondrion inner membrane</location>
    </subcellularLocation>
</comment>
<dbReference type="FunFam" id="1.20.5.100:FF:000003">
    <property type="entry name" value="Cytochrome c1, heme protein, mitochondrial"/>
    <property type="match status" value="1"/>
</dbReference>
<keyword evidence="25" id="KW-0456">Lyase</keyword>
<dbReference type="GO" id="GO:0004638">
    <property type="term" value="F:phosphoribosylaminoimidazole carboxylase activity"/>
    <property type="evidence" value="ECO:0007669"/>
    <property type="project" value="UniProtKB-EC"/>
</dbReference>
<dbReference type="FunFam" id="1.10.760.10:FF:000002">
    <property type="entry name" value="Cytochrome c1, heme protein"/>
    <property type="match status" value="1"/>
</dbReference>
<evidence type="ECO:0000256" key="18">
    <source>
        <dbReference type="ARBA" id="ARBA00022840"/>
    </source>
</evidence>
<evidence type="ECO:0000256" key="22">
    <source>
        <dbReference type="ARBA" id="ARBA00023004"/>
    </source>
</evidence>
<comment type="similarity">
    <text evidence="4">In the C-terminal section; belongs to the AIR carboxylase family. Class I subfamily.</text>
</comment>
<evidence type="ECO:0000256" key="23">
    <source>
        <dbReference type="ARBA" id="ARBA00023128"/>
    </source>
</evidence>
<comment type="pathway">
    <text evidence="3">Purine metabolism; IMP biosynthesis via de novo pathway; 5-amino-1-(5-phospho-D-ribosyl)imidazole-4-carboxylate from 5-amino-1-(5-phospho-D-ribosyl)imidazole (carboxylase route): step 1/1.</text>
</comment>
<keyword evidence="15" id="KW-0658">Purine biosynthesis</keyword>
<dbReference type="InterPro" id="IPR011761">
    <property type="entry name" value="ATP-grasp"/>
</dbReference>
<feature type="binding site" description="covalent" evidence="27">
    <location>
        <position position="644"/>
    </location>
    <ligand>
        <name>heme c</name>
        <dbReference type="ChEBI" id="CHEBI:61717"/>
    </ligand>
</feature>
<dbReference type="EC" id="4.1.1.21" evidence="6"/>
<dbReference type="InterPro" id="IPR003135">
    <property type="entry name" value="ATP-grasp_carboxylate-amine"/>
</dbReference>
<keyword evidence="12 29" id="KW-0812">Transmembrane</keyword>
<name>A0A899FTT9_9ASCO</name>
<dbReference type="AlphaFoldDB" id="A0A899FTT9"/>
<dbReference type="PROSITE" id="PS50975">
    <property type="entry name" value="ATP_GRASP"/>
    <property type="match status" value="1"/>
</dbReference>
<keyword evidence="11" id="KW-0679">Respiratory chain</keyword>
<dbReference type="InterPro" id="IPR005875">
    <property type="entry name" value="PurK"/>
</dbReference>
<keyword evidence="17" id="KW-0210">Decarboxylase</keyword>
<keyword evidence="10 27" id="KW-0349">Heme</keyword>
<evidence type="ECO:0000313" key="33">
    <source>
        <dbReference type="Proteomes" id="UP000663699"/>
    </source>
</evidence>
<dbReference type="Pfam" id="PF02222">
    <property type="entry name" value="ATP-grasp"/>
    <property type="match status" value="1"/>
</dbReference>
<keyword evidence="13 27" id="KW-0479">Metal-binding</keyword>
<dbReference type="Gene3D" id="3.30.1490.20">
    <property type="entry name" value="ATP-grasp fold, A domain"/>
    <property type="match status" value="1"/>
</dbReference>
<dbReference type="GO" id="GO:0046872">
    <property type="term" value="F:metal ion binding"/>
    <property type="evidence" value="ECO:0007669"/>
    <property type="project" value="UniProtKB-KW"/>
</dbReference>
<proteinExistence type="inferred from homology"/>
<comment type="similarity">
    <text evidence="5">Belongs to the cytochrome c family.</text>
</comment>
<keyword evidence="20" id="KW-0249">Electron transport</keyword>
<feature type="binding site" description="covalent" evidence="27">
    <location>
        <position position="640"/>
    </location>
    <ligand>
        <name>heme c</name>
        <dbReference type="ChEBI" id="CHEBI:61717"/>
    </ligand>
</feature>
<dbReference type="SUPFAM" id="SSF52255">
    <property type="entry name" value="N5-CAIR mutase (phosphoribosylaminoimidazole carboxylase, PurE)"/>
    <property type="match status" value="1"/>
</dbReference>
<keyword evidence="16" id="KW-0999">Mitochondrion inner membrane</keyword>
<dbReference type="Gene3D" id="1.20.5.100">
    <property type="entry name" value="Cytochrome c1, transmembrane anchor, C-terminal"/>
    <property type="match status" value="1"/>
</dbReference>
<evidence type="ECO:0000256" key="21">
    <source>
        <dbReference type="ARBA" id="ARBA00022989"/>
    </source>
</evidence>
<evidence type="ECO:0000256" key="19">
    <source>
        <dbReference type="ARBA" id="ARBA00022967"/>
    </source>
</evidence>
<keyword evidence="19" id="KW-1278">Translocase</keyword>
<comment type="catalytic activity">
    <reaction evidence="1">
        <text>5-amino-1-(5-phospho-D-ribosyl)imidazole-4-carboxylate + H(+) = 5-amino-1-(5-phospho-beta-D-ribosyl)imidazole + CO2</text>
        <dbReference type="Rhea" id="RHEA:10792"/>
        <dbReference type="ChEBI" id="CHEBI:15378"/>
        <dbReference type="ChEBI" id="CHEBI:16526"/>
        <dbReference type="ChEBI" id="CHEBI:77657"/>
        <dbReference type="ChEBI" id="CHEBI:137981"/>
        <dbReference type="EC" id="4.1.1.21"/>
    </reaction>
</comment>
<evidence type="ECO:0000256" key="28">
    <source>
        <dbReference type="PROSITE-ProRule" id="PRU00409"/>
    </source>
</evidence>
<evidence type="ECO:0000256" key="17">
    <source>
        <dbReference type="ARBA" id="ARBA00022793"/>
    </source>
</evidence>
<dbReference type="SUPFAM" id="SSF46626">
    <property type="entry name" value="Cytochrome c"/>
    <property type="match status" value="1"/>
</dbReference>
<evidence type="ECO:0000256" key="7">
    <source>
        <dbReference type="ARBA" id="ARBA00012951"/>
    </source>
</evidence>
<keyword evidence="21 29" id="KW-1133">Transmembrane helix</keyword>
<dbReference type="InterPro" id="IPR040686">
    <property type="entry name" value="PurK_C"/>
</dbReference>
<keyword evidence="33" id="KW-1185">Reference proteome</keyword>
<feature type="binding site" description="covalent" evidence="27">
    <location>
        <position position="763"/>
    </location>
    <ligand>
        <name>heme c</name>
        <dbReference type="ChEBI" id="CHEBI:61717"/>
    </ligand>
</feature>
<evidence type="ECO:0000256" key="20">
    <source>
        <dbReference type="ARBA" id="ARBA00022982"/>
    </source>
</evidence>
<dbReference type="GO" id="GO:0020037">
    <property type="term" value="F:heme binding"/>
    <property type="evidence" value="ECO:0007669"/>
    <property type="project" value="InterPro"/>
</dbReference>
<sequence>MDDRIIGILGGGQLGRMLVEASQRLNIETIVLDPDADSPAKQINSSKKHINGSFSDFDSILSLANKCDVLTIEIEHVNVKALEHISLEGRVKVYPSFSTIKIIQDKYLQKLHLIKYGNPVVENIAVNSTLEDIRLAGEKFGYPFMLKARTMAYDGRGNYKVDSLESCNSSLAAFEKVSLYAERWVSFEKELAVIVVRNEDGVIGSYPVVETVQSDNICRLVYAPARVPSSVSENAKRIAEKCVQCFSGAGVFCVEMFLTESGDIIINEIAPRPHNSGHYTIDACPTSQYESHIRSILNLPLSKDSFVFSTPDTSAIMLNLIANGSKMEYMETCKRALKVEGSIIHLYGKKEPRKGRKMGHITIVAASMSEAENKLYKIISFSEISLSSCLLAKESFVFRKPLVAIIMGSDSDLPVMKFAIEIFKKFDVPIMGPDIVSAHRTPRKLIEFSCNAAFNGYKVIIAGAGGAAHLPGMVASMTTLPVIGVPIKGSSLNGVDSLYSIVQMPRGVPVATVAIGNSTNAALLALRIIGTVDNRVKFLLDEYARNMEADVLLKNKLMFDFYKAKIGQTGCQTALLTLSTFTSLSSVFLYYYIYGNPIKAMTPEEHGLHPPKYPWPHKGFLSSYDHKSLRRGYQVYKEVCSACHSLNLVAWRNLVGVTHTVDEVKAMAEEYEYEDGPDDNGNMFMRPGKLFDYMPSPYPNEEAARAANAGAYPPDLSLIVKARHGGCDYIFSLLTGYMDPPAGVVLSNGMNYNPYFPNGQIAMARSLFDGLIEYHDGTPATTSQMAKDVVSFLNWAAEPEHDDRKRMGFQTLIILSTLFALNLWVKRFKWAPLKTRKIVYNRPQ</sequence>
<accession>A0A899FTT9</accession>
<reference evidence="32" key="1">
    <citation type="submission" date="2020-06" db="EMBL/GenBank/DDBJ databases">
        <title>Genomes of multiple members of Pneumocystis genus reveal paths to human pathogen Pneumocystis jirovecii.</title>
        <authorList>
            <person name="Cisse O.H."/>
            <person name="Ma L."/>
            <person name="Dekker J."/>
            <person name="Khil P."/>
            <person name="Jo J."/>
            <person name="Brenchley J."/>
            <person name="Blair R."/>
            <person name="Pahar B."/>
            <person name="Chabe M."/>
            <person name="Van Rompay K.A."/>
            <person name="Keesler R."/>
            <person name="Sukura A."/>
            <person name="Hirsch V."/>
            <person name="Kutty G."/>
            <person name="Liu Y."/>
            <person name="Peng L."/>
            <person name="Chen J."/>
            <person name="Song J."/>
            <person name="Weissenbacher-Lang C."/>
            <person name="Xu J."/>
            <person name="Upham N.S."/>
            <person name="Stajich J.E."/>
            <person name="Cuomo C.A."/>
            <person name="Cushion M.T."/>
            <person name="Kovacs J.A."/>
        </authorList>
    </citation>
    <scope>NUCLEOTIDE SEQUENCE</scope>
    <source>
        <strain evidence="32">2A</strain>
    </source>
</reference>
<evidence type="ECO:0000256" key="1">
    <source>
        <dbReference type="ARBA" id="ARBA00001244"/>
    </source>
</evidence>
<dbReference type="UniPathway" id="UPA00074">
    <property type="reaction ID" value="UER00130"/>
</dbReference>
<evidence type="ECO:0000256" key="27">
    <source>
        <dbReference type="PIRSR" id="PIRSR602326-1"/>
    </source>
</evidence>
<dbReference type="SUPFAM" id="SSF81496">
    <property type="entry name" value="Cytochrome c1 subunit of cytochrome bc1 complex (Ubiquinol-cytochrome c reductase), transmembrane anchor"/>
    <property type="match status" value="1"/>
</dbReference>
<feature type="binding site" description="covalent" evidence="27">
    <location>
        <position position="643"/>
    </location>
    <ligand>
        <name>heme c</name>
        <dbReference type="ChEBI" id="CHEBI:61717"/>
    </ligand>
</feature>
<dbReference type="EMBL" id="CP054532">
    <property type="protein sequence ID" value="QSL64093.1"/>
    <property type="molecule type" value="Genomic_DNA"/>
</dbReference>
<feature type="domain" description="ATP-grasp" evidence="30">
    <location>
        <begin position="110"/>
        <end position="297"/>
    </location>
</feature>